<feature type="region of interest" description="Disordered" evidence="5">
    <location>
        <begin position="1106"/>
        <end position="1125"/>
    </location>
</feature>
<dbReference type="Pfam" id="PF02257">
    <property type="entry name" value="RFX_DNA_binding"/>
    <property type="match status" value="1"/>
</dbReference>
<evidence type="ECO:0000256" key="3">
    <source>
        <dbReference type="ARBA" id="ARBA00023163"/>
    </source>
</evidence>
<dbReference type="Gene3D" id="1.10.150.60">
    <property type="entry name" value="ARID DNA-binding domain"/>
    <property type="match status" value="1"/>
</dbReference>
<feature type="region of interest" description="Disordered" evidence="5">
    <location>
        <begin position="637"/>
        <end position="671"/>
    </location>
</feature>
<dbReference type="GO" id="GO:0006355">
    <property type="term" value="P:regulation of DNA-templated transcription"/>
    <property type="evidence" value="ECO:0007669"/>
    <property type="project" value="InterPro"/>
</dbReference>
<feature type="compositionally biased region" description="Low complexity" evidence="5">
    <location>
        <begin position="647"/>
        <end position="671"/>
    </location>
</feature>
<dbReference type="EMBL" id="OM962852">
    <property type="protein sequence ID" value="UZT54944.1"/>
    <property type="molecule type" value="mRNA"/>
</dbReference>
<feature type="region of interest" description="Disordered" evidence="5">
    <location>
        <begin position="1216"/>
        <end position="1250"/>
    </location>
</feature>
<accession>A0A9E8JXN7</accession>
<reference evidence="8" key="1">
    <citation type="submission" date="2022-03" db="EMBL/GenBank/DDBJ databases">
        <authorList>
            <person name="Li J.X."/>
        </authorList>
    </citation>
    <scope>NUCLEOTIDE SEQUENCE</scope>
</reference>
<dbReference type="InterPro" id="IPR003150">
    <property type="entry name" value="DNA-bd_RFX"/>
</dbReference>
<keyword evidence="4" id="KW-0539">Nucleus</keyword>
<evidence type="ECO:0000256" key="1">
    <source>
        <dbReference type="ARBA" id="ARBA00022853"/>
    </source>
</evidence>
<dbReference type="InterPro" id="IPR011989">
    <property type="entry name" value="ARM-like"/>
</dbReference>
<feature type="region of interest" description="Disordered" evidence="5">
    <location>
        <begin position="1601"/>
        <end position="1621"/>
    </location>
</feature>
<dbReference type="PANTHER" id="PTHR22970:SF14">
    <property type="entry name" value="AT-RICH INTERACTIVE DOMAIN-CONTAINING PROTEIN 2"/>
    <property type="match status" value="1"/>
</dbReference>
<dbReference type="InterPro" id="IPR052406">
    <property type="entry name" value="Chromatin_Remodeling_Comp"/>
</dbReference>
<dbReference type="GO" id="GO:0003677">
    <property type="term" value="F:DNA binding"/>
    <property type="evidence" value="ECO:0007669"/>
    <property type="project" value="InterPro"/>
</dbReference>
<feature type="region of interest" description="Disordered" evidence="5">
    <location>
        <begin position="763"/>
        <end position="863"/>
    </location>
</feature>
<keyword evidence="3" id="KW-0804">Transcription</keyword>
<evidence type="ECO:0000259" key="7">
    <source>
        <dbReference type="PROSITE" id="PS51526"/>
    </source>
</evidence>
<dbReference type="SUPFAM" id="SSF48371">
    <property type="entry name" value="ARM repeat"/>
    <property type="match status" value="1"/>
</dbReference>
<organism evidence="8">
    <name type="scientific">Harmonia axyridis</name>
    <name type="common">Multicolored Asian lady beetle</name>
    <name type="synonym">Coccinella axyridis</name>
    <dbReference type="NCBI Taxonomy" id="115357"/>
    <lineage>
        <taxon>Eukaryota</taxon>
        <taxon>Metazoa</taxon>
        <taxon>Ecdysozoa</taxon>
        <taxon>Arthropoda</taxon>
        <taxon>Hexapoda</taxon>
        <taxon>Insecta</taxon>
        <taxon>Pterygota</taxon>
        <taxon>Neoptera</taxon>
        <taxon>Endopterygota</taxon>
        <taxon>Coleoptera</taxon>
        <taxon>Polyphaga</taxon>
        <taxon>Cucujiformia</taxon>
        <taxon>Coccinelloidea</taxon>
        <taxon>Coccinellidae</taxon>
        <taxon>Coccinellinae</taxon>
        <taxon>Coccinellini</taxon>
        <taxon>Harmonia</taxon>
    </lineage>
</organism>
<dbReference type="Gene3D" id="1.25.10.10">
    <property type="entry name" value="Leucine-rich Repeat Variant"/>
    <property type="match status" value="1"/>
</dbReference>
<protein>
    <submittedName>
        <fullName evidence="8">Brahma-associated protein 170 kD</fullName>
    </submittedName>
</protein>
<dbReference type="PROSITE" id="PS51011">
    <property type="entry name" value="ARID"/>
    <property type="match status" value="1"/>
</dbReference>
<feature type="domain" description="RFX-type winged-helix" evidence="7">
    <location>
        <begin position="682"/>
        <end position="760"/>
    </location>
</feature>
<evidence type="ECO:0000313" key="8">
    <source>
        <dbReference type="EMBL" id="UZT54944.1"/>
    </source>
</evidence>
<dbReference type="PANTHER" id="PTHR22970">
    <property type="entry name" value="AT-RICH INTERACTIVE DOMAIN-CONTAINING PROTEIN 2"/>
    <property type="match status" value="1"/>
</dbReference>
<feature type="region of interest" description="Disordered" evidence="5">
    <location>
        <begin position="1011"/>
        <end position="1047"/>
    </location>
</feature>
<feature type="compositionally biased region" description="Pro residues" evidence="5">
    <location>
        <begin position="769"/>
        <end position="781"/>
    </location>
</feature>
<evidence type="ECO:0000256" key="2">
    <source>
        <dbReference type="ARBA" id="ARBA00023015"/>
    </source>
</evidence>
<dbReference type="InterPro" id="IPR036388">
    <property type="entry name" value="WH-like_DNA-bd_sf"/>
</dbReference>
<evidence type="ECO:0000259" key="6">
    <source>
        <dbReference type="PROSITE" id="PS51011"/>
    </source>
</evidence>
<evidence type="ECO:0000256" key="4">
    <source>
        <dbReference type="ARBA" id="ARBA00023242"/>
    </source>
</evidence>
<keyword evidence="2" id="KW-0805">Transcription regulation</keyword>
<dbReference type="SMART" id="SM01014">
    <property type="entry name" value="ARID"/>
    <property type="match status" value="1"/>
</dbReference>
<dbReference type="InterPro" id="IPR001606">
    <property type="entry name" value="ARID_dom"/>
</dbReference>
<feature type="compositionally biased region" description="Polar residues" evidence="5">
    <location>
        <begin position="1219"/>
        <end position="1230"/>
    </location>
</feature>
<feature type="domain" description="ARID" evidence="6">
    <location>
        <begin position="13"/>
        <end position="105"/>
    </location>
</feature>
<dbReference type="SMART" id="SM00501">
    <property type="entry name" value="BRIGHT"/>
    <property type="match status" value="1"/>
</dbReference>
<dbReference type="GO" id="GO:0006325">
    <property type="term" value="P:chromatin organization"/>
    <property type="evidence" value="ECO:0007669"/>
    <property type="project" value="UniProtKB-KW"/>
</dbReference>
<keyword evidence="1" id="KW-0156">Chromatin regulator</keyword>
<dbReference type="Gene3D" id="1.10.10.10">
    <property type="entry name" value="Winged helix-like DNA-binding domain superfamily/Winged helix DNA-binding domain"/>
    <property type="match status" value="1"/>
</dbReference>
<feature type="region of interest" description="Disordered" evidence="5">
    <location>
        <begin position="258"/>
        <end position="279"/>
    </location>
</feature>
<proteinExistence type="evidence at transcript level"/>
<sequence>MAQVLEKDPATYSKERDGFIRDLQHFHDTRGTPFKKLPTISGREVDLYLLYTLVTAQGGWLKVNSKNAWPDLLQHFHLPSKCVNGSIALKQVYLRYLDRWEKVHFLGEEGDRGSDDDEEGRHKRCSARALHMVPLTYNYNQHVVNEANREFNHLSTNLFKPTDYDRLALSLISPLPNEQDFAINVCTLLSNDGKHTLKVEKNPRLLDYLLAHAGVFNHVSTRKLFLYNYNVVRKHPIHNFWDEVLDSKDILELIQSPDEVEKKESPGSPKKPNDPPTTATQVLENCQVETPMEVDVNRNEHVISVDESDGELFNLDDSSNRKKSSRKITIDPSDRDLFCLERTLGTQDYVGQRVLQIATILRNLSFIEDNVPILAKNRTFVRFILLCCCSKWNYLKNLGLDMLGNIAGEFEVRELNQDKLATALLTIITRGLDSQDRLWCLSSLEMLNKLSQNEKNEDVMLRCLETSVYEKVCSFLTIHDVMLLIYTLECLYSLSSLGERSCNLIVMNHGVVDTLVSLVTVEGKSYGPKACIGMKLVETVSGVVPMAASSVSNSNSTTNTSVVQTPSSISTSVSSTTMLTPKPISTFNTIQKVGSGSTVMKSMPMPMPPKNMTQNTPVRTIQMAPQRLATTLPSPPIATAVPVSVPNSTQSGNQNSQSLTPQQLIQQQHAHQQAIHENEQFALAWLRATYEPCNNSKVNSQELYKHYINSCTKIGRQGVISPLHFPRCVRSVFGGTVGPNPMKLSNPKDPQFYDGIKVRDHPLIINVPPSSPIPSPQPTATPKPSRRKPKPKDTSKIPPTVSNTPCSSSISLTQSQVNSSQGIATALTPKDNSISPPAPQPPQLSPALQAEAPEGGASPASPILKAQLSAPPKQRETSAASLSSALIKTDPKNQALAHPHLSQALLGNSSTSTTTFTTTTLITNKDGSQQQIISNQQGANTSLIKSLLANKVNECMTAVSMRTAECQKVVQVAERQQRLLAQQGQTFSNKTPIKTEQQANVRLNGARQLFGDEEVGDPSVSSTTPFANTTKGKKEPPQPPPPPLAPLTATAQLRMVRPPVKVDNEDSDSIGNNSLASSIVGVGGISSTEDGDNSLTSFEGLLNGVPNIDNPLNEDSNSKDSTGEITRSKPLRLADLLEKKIEKTPPVIVNGSLGKDLKITAKGLELVENHIEKALIRDKNIQMVKTDPEIKQEIQTGIKRPATEDISKVEVKKPCLENINGNAPSPNPDSLDTKQDEPDEEESRGSARVSDAAAKLFADIAADILEDEDEEQLLQEAQQPAQPPTVSVDTSIGTTPSVGQLVMDNGTGQMLITTQPRQIIMSQSNPSMKTASVPQPQQTVIVQNSAQQRAPVMLQQTNSGQILLSQGLQGQVQFVTSGQGGQQYVLQTGGTPGTYMVAQPQTAMVHGQPQTVLVAQTAQQHATGAKTIIILQQQPSSANSSHHQKVMVTPQGQQVVVTQVPRPVIHTSVSNIVQTSTVIKSNPASIITTSTTTSTANSNVTVSQTVKQEDSKPKIFKGKTVKDTTHLFICEWIDCTVTTNFKSANEVYLHACEAHCPQNNVEEVICQWDRCDNLKRKKFSLMTHLHDKHCNLEAMKQSLVKRKTQPNSGKPEPVAPPVSTSPHPGYAPDAALHAIKRHALEFVNPKELQDDNEGPVTKSIRLTASLILRNLVIYSGNCRRYLKHYESHLANVALSNVESSRTIAQILYDMNEGSNHR</sequence>
<dbReference type="InterPro" id="IPR016024">
    <property type="entry name" value="ARM-type_fold"/>
</dbReference>
<dbReference type="PROSITE" id="PS51526">
    <property type="entry name" value="RFX_DBD"/>
    <property type="match status" value="1"/>
</dbReference>
<dbReference type="InterPro" id="IPR036431">
    <property type="entry name" value="ARID_dom_sf"/>
</dbReference>
<feature type="compositionally biased region" description="Polar residues" evidence="5">
    <location>
        <begin position="800"/>
        <end position="823"/>
    </location>
</feature>
<dbReference type="Pfam" id="PF01388">
    <property type="entry name" value="ARID"/>
    <property type="match status" value="1"/>
</dbReference>
<dbReference type="SUPFAM" id="SSF46774">
    <property type="entry name" value="ARID-like"/>
    <property type="match status" value="1"/>
</dbReference>
<name>A0A9E8JXN7_HARAX</name>
<evidence type="ECO:0000256" key="5">
    <source>
        <dbReference type="SAM" id="MobiDB-lite"/>
    </source>
</evidence>
<feature type="compositionally biased region" description="Polar residues" evidence="5">
    <location>
        <begin position="1019"/>
        <end position="1030"/>
    </location>
</feature>